<keyword evidence="3" id="KW-1185">Reference proteome</keyword>
<proteinExistence type="predicted"/>
<keyword evidence="1" id="KW-0472">Membrane</keyword>
<feature type="transmembrane region" description="Helical" evidence="1">
    <location>
        <begin position="194"/>
        <end position="214"/>
    </location>
</feature>
<feature type="transmembrane region" description="Helical" evidence="1">
    <location>
        <begin position="226"/>
        <end position="246"/>
    </location>
</feature>
<protein>
    <submittedName>
        <fullName evidence="2">Uncharacterized protein</fullName>
    </submittedName>
</protein>
<evidence type="ECO:0000313" key="2">
    <source>
        <dbReference type="EMBL" id="GFH59823.1"/>
    </source>
</evidence>
<dbReference type="Proteomes" id="UP001054902">
    <property type="component" value="Unassembled WGS sequence"/>
</dbReference>
<evidence type="ECO:0000313" key="3">
    <source>
        <dbReference type="Proteomes" id="UP001054902"/>
    </source>
</evidence>
<gene>
    <name evidence="2" type="ORF">CTEN210_16299</name>
</gene>
<dbReference type="EMBL" id="BLLK01000069">
    <property type="protein sequence ID" value="GFH59823.1"/>
    <property type="molecule type" value="Genomic_DNA"/>
</dbReference>
<dbReference type="AlphaFoldDB" id="A0AAD3HEA2"/>
<reference evidence="2 3" key="1">
    <citation type="journal article" date="2021" name="Sci. Rep.">
        <title>The genome of the diatom Chaetoceros tenuissimus carries an ancient integrated fragment of an extant virus.</title>
        <authorList>
            <person name="Hongo Y."/>
            <person name="Kimura K."/>
            <person name="Takaki Y."/>
            <person name="Yoshida Y."/>
            <person name="Baba S."/>
            <person name="Kobayashi G."/>
            <person name="Nagasaki K."/>
            <person name="Hano T."/>
            <person name="Tomaru Y."/>
        </authorList>
    </citation>
    <scope>NUCLEOTIDE SEQUENCE [LARGE SCALE GENOMIC DNA]</scope>
    <source>
        <strain evidence="2 3">NIES-3715</strain>
    </source>
</reference>
<comment type="caution">
    <text evidence="2">The sequence shown here is derived from an EMBL/GenBank/DDBJ whole genome shotgun (WGS) entry which is preliminary data.</text>
</comment>
<feature type="transmembrane region" description="Helical" evidence="1">
    <location>
        <begin position="166"/>
        <end position="188"/>
    </location>
</feature>
<keyword evidence="1" id="KW-1133">Transmembrane helix</keyword>
<evidence type="ECO:0000256" key="1">
    <source>
        <dbReference type="SAM" id="Phobius"/>
    </source>
</evidence>
<feature type="transmembrane region" description="Helical" evidence="1">
    <location>
        <begin position="24"/>
        <end position="46"/>
    </location>
</feature>
<organism evidence="2 3">
    <name type="scientific">Chaetoceros tenuissimus</name>
    <dbReference type="NCBI Taxonomy" id="426638"/>
    <lineage>
        <taxon>Eukaryota</taxon>
        <taxon>Sar</taxon>
        <taxon>Stramenopiles</taxon>
        <taxon>Ochrophyta</taxon>
        <taxon>Bacillariophyta</taxon>
        <taxon>Coscinodiscophyceae</taxon>
        <taxon>Chaetocerotophycidae</taxon>
        <taxon>Chaetocerotales</taxon>
        <taxon>Chaetocerotaceae</taxon>
        <taxon>Chaetoceros</taxon>
    </lineage>
</organism>
<accession>A0AAD3HEA2</accession>
<sequence>MQLSCALNTLVEIIFNEEATYGDLLYVVLFFSFFWFLVFTAAAIIIRPFTYGKSWLVAAGERDYERGGKDFNKKIGLPSQTKEAFVESFMSRWSWTISLALQHLVGGAFCIPALVPGHFGLDHSTASSLACLGILSEMGWELEDMAAILYKRFAFANGKNEVSNTLLVVLAIHHSLTCILGLPAVMNYRNMSTLHWLCFDLQAAAGIAIVVIEYTKVLDIKKKSELLQFQTLTGLTLAFMVLYIHVQSIGHTYASNFSRCGMPIETGHFSL</sequence>
<keyword evidence="1" id="KW-0812">Transmembrane</keyword>
<name>A0AAD3HEA2_9STRA</name>